<dbReference type="Proteomes" id="UP000030746">
    <property type="component" value="Unassembled WGS sequence"/>
</dbReference>
<dbReference type="InterPro" id="IPR050271">
    <property type="entry name" value="UDP-glycosyltransferase"/>
</dbReference>
<dbReference type="OMA" id="MRTESAW"/>
<keyword evidence="2 4" id="KW-0328">Glycosyltransferase</keyword>
<dbReference type="EMBL" id="KB201977">
    <property type="protein sequence ID" value="ESO93042.1"/>
    <property type="molecule type" value="Genomic_DNA"/>
</dbReference>
<dbReference type="EC" id="2.4.1.17" evidence="5"/>
<evidence type="ECO:0000256" key="1">
    <source>
        <dbReference type="ARBA" id="ARBA00009995"/>
    </source>
</evidence>
<gene>
    <name evidence="6" type="ORF">LOTGIDRAFT_216282</name>
</gene>
<evidence type="ECO:0000256" key="2">
    <source>
        <dbReference type="ARBA" id="ARBA00022676"/>
    </source>
</evidence>
<keyword evidence="5" id="KW-0812">Transmembrane</keyword>
<sequence>MIGSYIFPGSSGGPPQTHTFPFLLSPYTPNMTLPHRVLNTLMTMGFYAVMQVIKWSSPFSKDNLRNYVPTEVLDVDVRDAARKSLLFMENNMDIMDYPKALYPNHIRVGGLTTRPASPLPQDLENFFSKSKNGVIVVSFGSTLRKSPKQFFERVVNIFKHFKQSVVMSYSENAEYGNVKTMSWLPQNDVLAHKNTVLFVSHCGKNGLNEGFYHAVPIVCMPFHGDQAGNGVKVKYLKIGDSINMLNSKDEDIIQTVQNVLNDKSFKANMNRLSAIYHDAKFTPRETAANALEHVLKFGGDHLRPVSSDFNFLAENMTDVWFIIFMFLCLFIYLFYRLVKCCCCCLCVKQKAVVKNKKE</sequence>
<dbReference type="CTD" id="20246630"/>
<dbReference type="Gene3D" id="3.40.50.2000">
    <property type="entry name" value="Glycogen Phosphorylase B"/>
    <property type="match status" value="1"/>
</dbReference>
<dbReference type="Pfam" id="PF00201">
    <property type="entry name" value="UDPGT"/>
    <property type="match status" value="1"/>
</dbReference>
<dbReference type="HOGENOM" id="CLU_012949_2_0_1"/>
<dbReference type="AlphaFoldDB" id="V4A8H8"/>
<keyword evidence="3 4" id="KW-0808">Transferase</keyword>
<reference evidence="6 7" key="1">
    <citation type="journal article" date="2013" name="Nature">
        <title>Insights into bilaterian evolution from three spiralian genomes.</title>
        <authorList>
            <person name="Simakov O."/>
            <person name="Marletaz F."/>
            <person name="Cho S.J."/>
            <person name="Edsinger-Gonzales E."/>
            <person name="Havlak P."/>
            <person name="Hellsten U."/>
            <person name="Kuo D.H."/>
            <person name="Larsson T."/>
            <person name="Lv J."/>
            <person name="Arendt D."/>
            <person name="Savage R."/>
            <person name="Osoegawa K."/>
            <person name="de Jong P."/>
            <person name="Grimwood J."/>
            <person name="Chapman J.A."/>
            <person name="Shapiro H."/>
            <person name="Aerts A."/>
            <person name="Otillar R.P."/>
            <person name="Terry A.Y."/>
            <person name="Boore J.L."/>
            <person name="Grigoriev I.V."/>
            <person name="Lindberg D.R."/>
            <person name="Seaver E.C."/>
            <person name="Weisblat D.A."/>
            <person name="Putnam N.H."/>
            <person name="Rokhsar D.S."/>
        </authorList>
    </citation>
    <scope>NUCLEOTIDE SEQUENCE [LARGE SCALE GENOMIC DNA]</scope>
</reference>
<dbReference type="GO" id="GO:0016020">
    <property type="term" value="C:membrane"/>
    <property type="evidence" value="ECO:0007669"/>
    <property type="project" value="UniProtKB-SubCell"/>
</dbReference>
<evidence type="ECO:0000256" key="5">
    <source>
        <dbReference type="RuleBase" id="RU362059"/>
    </source>
</evidence>
<dbReference type="PANTHER" id="PTHR48043:SF145">
    <property type="entry name" value="FI06409P-RELATED"/>
    <property type="match status" value="1"/>
</dbReference>
<dbReference type="PANTHER" id="PTHR48043">
    <property type="entry name" value="EG:EG0003.4 PROTEIN-RELATED"/>
    <property type="match status" value="1"/>
</dbReference>
<protein>
    <recommendedName>
        <fullName evidence="5">UDP-glucuronosyltransferase</fullName>
        <ecNumber evidence="5">2.4.1.17</ecNumber>
    </recommendedName>
</protein>
<dbReference type="GO" id="GO:0015020">
    <property type="term" value="F:glucuronosyltransferase activity"/>
    <property type="evidence" value="ECO:0007669"/>
    <property type="project" value="UniProtKB-EC"/>
</dbReference>
<evidence type="ECO:0000313" key="7">
    <source>
        <dbReference type="Proteomes" id="UP000030746"/>
    </source>
</evidence>
<feature type="transmembrane region" description="Helical" evidence="5">
    <location>
        <begin position="319"/>
        <end position="338"/>
    </location>
</feature>
<dbReference type="InterPro" id="IPR002213">
    <property type="entry name" value="UDP_glucos_trans"/>
</dbReference>
<evidence type="ECO:0000256" key="3">
    <source>
        <dbReference type="ARBA" id="ARBA00022679"/>
    </source>
</evidence>
<comment type="subcellular location">
    <subcellularLocation>
        <location evidence="5">Membrane</location>
        <topology evidence="5">Single-pass membrane protein</topology>
    </subcellularLocation>
</comment>
<comment type="similarity">
    <text evidence="1 4">Belongs to the UDP-glycosyltransferase family.</text>
</comment>
<dbReference type="GeneID" id="20246630"/>
<dbReference type="InterPro" id="IPR035595">
    <property type="entry name" value="UDP_glycos_trans_CS"/>
</dbReference>
<organism evidence="6 7">
    <name type="scientific">Lottia gigantea</name>
    <name type="common">Giant owl limpet</name>
    <dbReference type="NCBI Taxonomy" id="225164"/>
    <lineage>
        <taxon>Eukaryota</taxon>
        <taxon>Metazoa</taxon>
        <taxon>Spiralia</taxon>
        <taxon>Lophotrochozoa</taxon>
        <taxon>Mollusca</taxon>
        <taxon>Gastropoda</taxon>
        <taxon>Patellogastropoda</taxon>
        <taxon>Lottioidea</taxon>
        <taxon>Lottiidae</taxon>
        <taxon>Lottia</taxon>
    </lineage>
</organism>
<evidence type="ECO:0000256" key="4">
    <source>
        <dbReference type="RuleBase" id="RU003718"/>
    </source>
</evidence>
<dbReference type="PROSITE" id="PS00375">
    <property type="entry name" value="UDPGT"/>
    <property type="match status" value="1"/>
</dbReference>
<dbReference type="FunFam" id="3.40.50.2000:FF:000021">
    <property type="entry name" value="UDP-glucuronosyltransferase"/>
    <property type="match status" value="1"/>
</dbReference>
<dbReference type="OrthoDB" id="6072202at2759"/>
<comment type="catalytic activity">
    <reaction evidence="5">
        <text>glucuronate acceptor + UDP-alpha-D-glucuronate = acceptor beta-D-glucuronoside + UDP + H(+)</text>
        <dbReference type="Rhea" id="RHEA:21032"/>
        <dbReference type="ChEBI" id="CHEBI:15378"/>
        <dbReference type="ChEBI" id="CHEBI:58052"/>
        <dbReference type="ChEBI" id="CHEBI:58223"/>
        <dbReference type="ChEBI" id="CHEBI:132367"/>
        <dbReference type="ChEBI" id="CHEBI:132368"/>
        <dbReference type="EC" id="2.4.1.17"/>
    </reaction>
</comment>
<dbReference type="SUPFAM" id="SSF53756">
    <property type="entry name" value="UDP-Glycosyltransferase/glycogen phosphorylase"/>
    <property type="match status" value="1"/>
</dbReference>
<dbReference type="CDD" id="cd03784">
    <property type="entry name" value="GT1_Gtf-like"/>
    <property type="match status" value="1"/>
</dbReference>
<dbReference type="STRING" id="225164.V4A8H8"/>
<dbReference type="KEGG" id="lgi:LOTGIDRAFT_216282"/>
<evidence type="ECO:0000313" key="6">
    <source>
        <dbReference type="EMBL" id="ESO93042.1"/>
    </source>
</evidence>
<dbReference type="RefSeq" id="XP_009056250.1">
    <property type="nucleotide sequence ID" value="XM_009058002.1"/>
</dbReference>
<proteinExistence type="inferred from homology"/>
<name>V4A8H8_LOTGI</name>
<keyword evidence="7" id="KW-1185">Reference proteome</keyword>
<keyword evidence="5" id="KW-1133">Transmembrane helix</keyword>
<keyword evidence="5" id="KW-0472">Membrane</keyword>
<accession>V4A8H8</accession>